<proteinExistence type="predicted"/>
<dbReference type="Proteomes" id="UP000006286">
    <property type="component" value="Chromosome"/>
</dbReference>
<dbReference type="PIRSF" id="PIRSF018266">
    <property type="entry name" value="FecR"/>
    <property type="match status" value="1"/>
</dbReference>
<dbReference type="InterPro" id="IPR032623">
    <property type="entry name" value="FecR_N"/>
</dbReference>
<keyword evidence="1" id="KW-0812">Transmembrane</keyword>
<evidence type="ECO:0000313" key="4">
    <source>
        <dbReference type="EMBL" id="AFT69653.1"/>
    </source>
</evidence>
<dbReference type="Pfam" id="PF16220">
    <property type="entry name" value="DUF4880"/>
    <property type="match status" value="1"/>
</dbReference>
<organism evidence="4 5">
    <name type="scientific">Alcanivorax dieselolei (strain DSM 16502 / CGMCC 1.3690 / MCCC 1A00001 / B-5)</name>
    <name type="common">Alloalcanivorax dieselolei</name>
    <dbReference type="NCBI Taxonomy" id="930169"/>
    <lineage>
        <taxon>Bacteria</taxon>
        <taxon>Pseudomonadati</taxon>
        <taxon>Pseudomonadota</taxon>
        <taxon>Gammaproteobacteria</taxon>
        <taxon>Oceanospirillales</taxon>
        <taxon>Alcanivoracaceae</taxon>
        <taxon>Alloalcanivorax</taxon>
    </lineage>
</organism>
<evidence type="ECO:0000256" key="1">
    <source>
        <dbReference type="SAM" id="Phobius"/>
    </source>
</evidence>
<sequence length="337" mass="37882">MRDGTHQQSNGGQSAPSLTESVIKTAIAWRIRLESGLAQTSDKEACRHWRDADPAHELAWQRLGKLDSVFHDAAGKAPALARTTLHRTDEERRRLSRRQALSVITGSALGLSSLGWLAVDQGLVQRLDADYATRTGERHQYLLRDHSRLWLNTDSAIKVRFDDSERHLHLSRGEIHLHTATDARPLQVHFPQGSLTTLGTRFLVRRERQHTLVQVIEGDVTVRPRLAGSPAQVKGGQVFRISDTGLTAVDGRRFDYSAWVDGIFSVRNMPMAELLEELSRYRTGVLRCDSRLEDFLASGVYQLSDTDLALEAMARSANAEVRYFTRWWAEIVPLGNA</sequence>
<dbReference type="PATRIC" id="fig|930169.3.peg.1344"/>
<evidence type="ECO:0000259" key="2">
    <source>
        <dbReference type="Pfam" id="PF04773"/>
    </source>
</evidence>
<feature type="domain" description="FecR protein" evidence="2">
    <location>
        <begin position="130"/>
        <end position="220"/>
    </location>
</feature>
<dbReference type="AlphaFoldDB" id="K0CAK1"/>
<evidence type="ECO:0000313" key="5">
    <source>
        <dbReference type="Proteomes" id="UP000006286"/>
    </source>
</evidence>
<feature type="transmembrane region" description="Helical" evidence="1">
    <location>
        <begin position="100"/>
        <end position="119"/>
    </location>
</feature>
<dbReference type="eggNOG" id="COG3712">
    <property type="taxonomic scope" value="Bacteria"/>
</dbReference>
<dbReference type="EMBL" id="CP003466">
    <property type="protein sequence ID" value="AFT69653.1"/>
    <property type="molecule type" value="Genomic_DNA"/>
</dbReference>
<evidence type="ECO:0000259" key="3">
    <source>
        <dbReference type="Pfam" id="PF16220"/>
    </source>
</evidence>
<accession>K0CAK1</accession>
<dbReference type="HOGENOM" id="CLU_050192_0_0_6"/>
<dbReference type="PANTHER" id="PTHR30273:SF2">
    <property type="entry name" value="PROTEIN FECR"/>
    <property type="match status" value="1"/>
</dbReference>
<dbReference type="STRING" id="930169.B5T_01371"/>
<keyword evidence="1" id="KW-1133">Transmembrane helix</keyword>
<protein>
    <submittedName>
        <fullName evidence="4">Anti-sigma factor FoxR</fullName>
    </submittedName>
</protein>
<dbReference type="InterPro" id="IPR012373">
    <property type="entry name" value="Ferrdict_sens_TM"/>
</dbReference>
<dbReference type="InterPro" id="IPR006860">
    <property type="entry name" value="FecR"/>
</dbReference>
<dbReference type="Gene3D" id="2.60.120.1440">
    <property type="match status" value="1"/>
</dbReference>
<dbReference type="KEGG" id="adi:B5T_01371"/>
<dbReference type="PANTHER" id="PTHR30273">
    <property type="entry name" value="PERIPLASMIC SIGNAL SENSOR AND SIGMA FACTOR ACTIVATOR FECR-RELATED"/>
    <property type="match status" value="1"/>
</dbReference>
<dbReference type="RefSeq" id="WP_014993731.1">
    <property type="nucleotide sequence ID" value="NC_018691.1"/>
</dbReference>
<gene>
    <name evidence="4" type="ordered locus">B5T_01371</name>
</gene>
<keyword evidence="5" id="KW-1185">Reference proteome</keyword>
<reference evidence="4 5" key="1">
    <citation type="journal article" date="2012" name="J. Bacteriol.">
        <title>Complete genome sequence of Alcanivorax dieselolei type strain B5.</title>
        <authorList>
            <person name="Lai Q."/>
            <person name="Li W."/>
            <person name="Shao Z."/>
        </authorList>
    </citation>
    <scope>NUCLEOTIDE SEQUENCE [LARGE SCALE GENOMIC DNA]</scope>
    <source>
        <strain evidence="5">DSM 16502 / CGMCC 1.3690 / B-5</strain>
    </source>
</reference>
<dbReference type="GO" id="GO:0016989">
    <property type="term" value="F:sigma factor antagonist activity"/>
    <property type="evidence" value="ECO:0007669"/>
    <property type="project" value="TreeGrafter"/>
</dbReference>
<name>K0CAK1_ALCDB</name>
<keyword evidence="1" id="KW-0472">Membrane</keyword>
<dbReference type="Pfam" id="PF04773">
    <property type="entry name" value="FecR"/>
    <property type="match status" value="1"/>
</dbReference>
<feature type="domain" description="FecR N-terminal" evidence="3">
    <location>
        <begin position="25"/>
        <end position="63"/>
    </location>
</feature>